<reference evidence="1" key="2">
    <citation type="submission" date="2015-06" db="UniProtKB">
        <authorList>
            <consortium name="EnsemblMetazoa"/>
        </authorList>
    </citation>
    <scope>IDENTIFICATION</scope>
</reference>
<dbReference type="Proteomes" id="UP000015104">
    <property type="component" value="Unassembled WGS sequence"/>
</dbReference>
<keyword evidence="2" id="KW-1185">Reference proteome</keyword>
<organism evidence="1 2">
    <name type="scientific">Tetranychus urticae</name>
    <name type="common">Two-spotted spider mite</name>
    <dbReference type="NCBI Taxonomy" id="32264"/>
    <lineage>
        <taxon>Eukaryota</taxon>
        <taxon>Metazoa</taxon>
        <taxon>Ecdysozoa</taxon>
        <taxon>Arthropoda</taxon>
        <taxon>Chelicerata</taxon>
        <taxon>Arachnida</taxon>
        <taxon>Acari</taxon>
        <taxon>Acariformes</taxon>
        <taxon>Trombidiformes</taxon>
        <taxon>Prostigmata</taxon>
        <taxon>Eleutherengona</taxon>
        <taxon>Raphignathae</taxon>
        <taxon>Tetranychoidea</taxon>
        <taxon>Tetranychidae</taxon>
        <taxon>Tetranychus</taxon>
    </lineage>
</organism>
<dbReference type="EMBL" id="CAEY01000243">
    <property type="status" value="NOT_ANNOTATED_CDS"/>
    <property type="molecule type" value="Genomic_DNA"/>
</dbReference>
<proteinExistence type="predicted"/>
<dbReference type="AlphaFoldDB" id="T1KMF5"/>
<dbReference type="KEGG" id="tut:107365690"/>
<name>T1KMF5_TETUR</name>
<reference evidence="2" key="1">
    <citation type="submission" date="2011-08" db="EMBL/GenBank/DDBJ databases">
        <authorList>
            <person name="Rombauts S."/>
        </authorList>
    </citation>
    <scope>NUCLEOTIDE SEQUENCE</scope>
    <source>
        <strain evidence="2">London</strain>
    </source>
</reference>
<gene>
    <name evidence="1" type="primary">107365690</name>
</gene>
<protein>
    <submittedName>
        <fullName evidence="1">Uncharacterized protein</fullName>
    </submittedName>
</protein>
<accession>T1KMF5</accession>
<dbReference type="EnsemblMetazoa" id="tetur15g01440.1">
    <property type="protein sequence ID" value="tetur15g01440.1"/>
    <property type="gene ID" value="tetur15g01440"/>
</dbReference>
<evidence type="ECO:0000313" key="2">
    <source>
        <dbReference type="Proteomes" id="UP000015104"/>
    </source>
</evidence>
<sequence length="231" mass="27816">MNADNINSDETVIKVKLSGEDYHDIVIDWTDTSQAYEQQVFSRLAEISGIPVKRTYDMCFLTGIYRGVWLRNKRAEPELSSDRYLLPQIGFNKEKVLNFTNGHEHFGLSPRLQCDDNKHFYICYFLVPERSLDEIECTRHFCHYSDNRVFLNRLKAIVTNDALQSQMAHLLVRPRWPFFDGLNLFELWFDTYRRFNVMQYYYRTCYLYHILQKQKYRSRYVPPQLYMRTHG</sequence>
<dbReference type="HOGENOM" id="CLU_071407_2_0_1"/>
<evidence type="ECO:0000313" key="1">
    <source>
        <dbReference type="EnsemblMetazoa" id="tetur15g01440.1"/>
    </source>
</evidence>